<gene>
    <name evidence="1" type="ORF">OPV22_031121</name>
</gene>
<sequence length="202" mass="23711">MKKIAYVLDTIVPTPEEGASEDEITRYVKYIDDSTLAKCYMLASMTPELQRQHESMDANSILFHLCQLFEKQGRTQRHEIYKKHFQARMTEGTSVENHVLKMIEWIEKLTGLGIVLEDNLYGYVYLMKYKSKAFEKFREYKNEGYALETAAYLLNRVPSKSVVSTPYEIWKGKKSDLKIVKIWGYPAHVRRHNLDKLKSMIE</sequence>
<dbReference type="Pfam" id="PF14223">
    <property type="entry name" value="Retrotran_gag_2"/>
    <property type="match status" value="1"/>
</dbReference>
<name>A0AAV8PLK4_ENSVE</name>
<evidence type="ECO:0000313" key="1">
    <source>
        <dbReference type="EMBL" id="KAJ8458195.1"/>
    </source>
</evidence>
<keyword evidence="2" id="KW-1185">Reference proteome</keyword>
<dbReference type="EMBL" id="JAQQAF010000009">
    <property type="protein sequence ID" value="KAJ8458195.1"/>
    <property type="molecule type" value="Genomic_DNA"/>
</dbReference>
<organism evidence="1 2">
    <name type="scientific">Ensete ventricosum</name>
    <name type="common">Abyssinian banana</name>
    <name type="synonym">Musa ensete</name>
    <dbReference type="NCBI Taxonomy" id="4639"/>
    <lineage>
        <taxon>Eukaryota</taxon>
        <taxon>Viridiplantae</taxon>
        <taxon>Streptophyta</taxon>
        <taxon>Embryophyta</taxon>
        <taxon>Tracheophyta</taxon>
        <taxon>Spermatophyta</taxon>
        <taxon>Magnoliopsida</taxon>
        <taxon>Liliopsida</taxon>
        <taxon>Zingiberales</taxon>
        <taxon>Musaceae</taxon>
        <taxon>Ensete</taxon>
    </lineage>
</organism>
<protein>
    <submittedName>
        <fullName evidence="1">Uncharacterized protein</fullName>
    </submittedName>
</protein>
<proteinExistence type="predicted"/>
<reference evidence="1 2" key="1">
    <citation type="submission" date="2022-12" db="EMBL/GenBank/DDBJ databases">
        <title>Chromosome-scale assembly of the Ensete ventricosum genome.</title>
        <authorList>
            <person name="Dussert Y."/>
            <person name="Stocks J."/>
            <person name="Wendawek A."/>
            <person name="Woldeyes F."/>
            <person name="Nichols R.A."/>
            <person name="Borrell J.S."/>
        </authorList>
    </citation>
    <scope>NUCLEOTIDE SEQUENCE [LARGE SCALE GENOMIC DNA]</scope>
    <source>
        <strain evidence="2">cv. Maze</strain>
        <tissue evidence="1">Seeds</tissue>
    </source>
</reference>
<evidence type="ECO:0000313" key="2">
    <source>
        <dbReference type="Proteomes" id="UP001222027"/>
    </source>
</evidence>
<dbReference type="Proteomes" id="UP001222027">
    <property type="component" value="Unassembled WGS sequence"/>
</dbReference>
<accession>A0AAV8PLK4</accession>
<dbReference type="AlphaFoldDB" id="A0AAV8PLK4"/>
<comment type="caution">
    <text evidence="1">The sequence shown here is derived from an EMBL/GenBank/DDBJ whole genome shotgun (WGS) entry which is preliminary data.</text>
</comment>